<dbReference type="SUPFAM" id="SSF53335">
    <property type="entry name" value="S-adenosyl-L-methionine-dependent methyltransferases"/>
    <property type="match status" value="1"/>
</dbReference>
<gene>
    <name evidence="11" type="ORF">GPM918_LOCUS16519</name>
    <name evidence="12" type="ORF">OVA965_LOCUS31976</name>
    <name evidence="13" type="ORF">SRO942_LOCUS16519</name>
    <name evidence="14" type="ORF">TMI583_LOCUS32821</name>
</gene>
<evidence type="ECO:0000256" key="7">
    <source>
        <dbReference type="ARBA" id="ARBA00022691"/>
    </source>
</evidence>
<keyword evidence="8 9" id="KW-0539">Nucleus</keyword>
<feature type="compositionally biased region" description="Basic and acidic residues" evidence="10">
    <location>
        <begin position="163"/>
        <end position="173"/>
    </location>
</feature>
<accession>A0A814KTK3</accession>
<feature type="compositionally biased region" description="Polar residues" evidence="10">
    <location>
        <begin position="51"/>
        <end position="61"/>
    </location>
</feature>
<dbReference type="Gene3D" id="3.40.50.150">
    <property type="entry name" value="Vaccinia Virus protein VP39"/>
    <property type="match status" value="1"/>
</dbReference>
<keyword evidence="15" id="KW-1185">Reference proteome</keyword>
<evidence type="ECO:0000313" key="11">
    <source>
        <dbReference type="EMBL" id="CAF1055727.1"/>
    </source>
</evidence>
<reference evidence="11" key="1">
    <citation type="submission" date="2021-02" db="EMBL/GenBank/DDBJ databases">
        <authorList>
            <person name="Nowell W R."/>
        </authorList>
    </citation>
    <scope>NUCLEOTIDE SEQUENCE</scope>
</reference>
<dbReference type="EC" id="2.1.1.-" evidence="9"/>
<comment type="function">
    <text evidence="9">Probable methyltransferase required to silence rDNA.</text>
</comment>
<dbReference type="OrthoDB" id="10258825at2759"/>
<dbReference type="GO" id="GO:0005730">
    <property type="term" value="C:nucleolus"/>
    <property type="evidence" value="ECO:0007669"/>
    <property type="project" value="UniProtKB-SubCell"/>
</dbReference>
<evidence type="ECO:0000256" key="8">
    <source>
        <dbReference type="ARBA" id="ARBA00023242"/>
    </source>
</evidence>
<keyword evidence="7 9" id="KW-0949">S-adenosyl-L-methionine</keyword>
<evidence type="ECO:0000256" key="10">
    <source>
        <dbReference type="SAM" id="MobiDB-lite"/>
    </source>
</evidence>
<evidence type="ECO:0000313" key="14">
    <source>
        <dbReference type="EMBL" id="CAF4186557.1"/>
    </source>
</evidence>
<feature type="region of interest" description="Disordered" evidence="10">
    <location>
        <begin position="119"/>
        <end position="190"/>
    </location>
</feature>
<comment type="subcellular location">
    <subcellularLocation>
        <location evidence="1 9">Nucleus</location>
        <location evidence="1 9">Nucleolus</location>
    </subcellularLocation>
</comment>
<evidence type="ECO:0000256" key="2">
    <source>
        <dbReference type="ARBA" id="ARBA00006301"/>
    </source>
</evidence>
<keyword evidence="6 9" id="KW-0808">Transferase</keyword>
<dbReference type="InterPro" id="IPR042036">
    <property type="entry name" value="RRP8_N"/>
</dbReference>
<dbReference type="PANTHER" id="PTHR12787:SF0">
    <property type="entry name" value="RIBOSOMAL RNA-PROCESSING PROTEIN 8"/>
    <property type="match status" value="1"/>
</dbReference>
<comment type="caution">
    <text evidence="11">The sequence shown here is derived from an EMBL/GenBank/DDBJ whole genome shotgun (WGS) entry which is preliminary data.</text>
</comment>
<dbReference type="Pfam" id="PF05148">
    <property type="entry name" value="Methyltransf_8"/>
    <property type="match status" value="1"/>
</dbReference>
<dbReference type="GO" id="GO:0000183">
    <property type="term" value="P:rDNA heterochromatin formation"/>
    <property type="evidence" value="ECO:0007669"/>
    <property type="project" value="TreeGrafter"/>
</dbReference>
<organism evidence="11 15">
    <name type="scientific">Didymodactylos carnosus</name>
    <dbReference type="NCBI Taxonomy" id="1234261"/>
    <lineage>
        <taxon>Eukaryota</taxon>
        <taxon>Metazoa</taxon>
        <taxon>Spiralia</taxon>
        <taxon>Gnathifera</taxon>
        <taxon>Rotifera</taxon>
        <taxon>Eurotatoria</taxon>
        <taxon>Bdelloidea</taxon>
        <taxon>Philodinida</taxon>
        <taxon>Philodinidae</taxon>
        <taxon>Didymodactylos</taxon>
    </lineage>
</organism>
<dbReference type="GO" id="GO:0005677">
    <property type="term" value="C:chromatin silencing complex"/>
    <property type="evidence" value="ECO:0007669"/>
    <property type="project" value="TreeGrafter"/>
</dbReference>
<dbReference type="GO" id="GO:0006364">
    <property type="term" value="P:rRNA processing"/>
    <property type="evidence" value="ECO:0007669"/>
    <property type="project" value="UniProtKB-UniRule"/>
</dbReference>
<feature type="region of interest" description="Disordered" evidence="10">
    <location>
        <begin position="35"/>
        <end position="71"/>
    </location>
</feature>
<dbReference type="FunFam" id="1.10.10.2150:FF:000001">
    <property type="entry name" value="Ribosomal RNA-processing protein 8"/>
    <property type="match status" value="1"/>
</dbReference>
<dbReference type="EMBL" id="CAJOBA010046212">
    <property type="protein sequence ID" value="CAF4186557.1"/>
    <property type="molecule type" value="Genomic_DNA"/>
</dbReference>
<keyword evidence="5 9" id="KW-0489">Methyltransferase</keyword>
<dbReference type="GO" id="GO:0008168">
    <property type="term" value="F:methyltransferase activity"/>
    <property type="evidence" value="ECO:0007669"/>
    <property type="project" value="UniProtKB-KW"/>
</dbReference>
<evidence type="ECO:0000256" key="6">
    <source>
        <dbReference type="ARBA" id="ARBA00022679"/>
    </source>
</evidence>
<dbReference type="EMBL" id="CAJOBC010004355">
    <property type="protein sequence ID" value="CAF3824764.1"/>
    <property type="molecule type" value="Genomic_DNA"/>
</dbReference>
<evidence type="ECO:0000256" key="3">
    <source>
        <dbReference type="ARBA" id="ARBA00020203"/>
    </source>
</evidence>
<dbReference type="Proteomes" id="UP000663829">
    <property type="component" value="Unassembled WGS sequence"/>
</dbReference>
<dbReference type="GO" id="GO:0032259">
    <property type="term" value="P:methylation"/>
    <property type="evidence" value="ECO:0007669"/>
    <property type="project" value="UniProtKB-KW"/>
</dbReference>
<evidence type="ECO:0000313" key="13">
    <source>
        <dbReference type="EMBL" id="CAF3824764.1"/>
    </source>
</evidence>
<dbReference type="Gene3D" id="1.10.10.2150">
    <property type="entry name" value="Ribosomal RNA-processing protein 8, N-terminal domain"/>
    <property type="match status" value="1"/>
</dbReference>
<evidence type="ECO:0000313" key="12">
    <source>
        <dbReference type="EMBL" id="CAF1377899.1"/>
    </source>
</evidence>
<dbReference type="GO" id="GO:0033553">
    <property type="term" value="C:rDNA heterochromatin"/>
    <property type="evidence" value="ECO:0007669"/>
    <property type="project" value="TreeGrafter"/>
</dbReference>
<dbReference type="InterPro" id="IPR029063">
    <property type="entry name" value="SAM-dependent_MTases_sf"/>
</dbReference>
<comment type="similarity">
    <text evidence="2 9">Belongs to the methyltransferase superfamily. RRP8 family.</text>
</comment>
<feature type="compositionally biased region" description="Basic and acidic residues" evidence="10">
    <location>
        <begin position="136"/>
        <end position="150"/>
    </location>
</feature>
<name>A0A814KTK3_9BILA</name>
<dbReference type="AlphaFoldDB" id="A0A814KTK3"/>
<dbReference type="GO" id="GO:0042149">
    <property type="term" value="P:cellular response to glucose starvation"/>
    <property type="evidence" value="ECO:0007669"/>
    <property type="project" value="TreeGrafter"/>
</dbReference>
<feature type="compositionally biased region" description="Basic and acidic residues" evidence="10">
    <location>
        <begin position="38"/>
        <end position="50"/>
    </location>
</feature>
<dbReference type="GO" id="GO:0046015">
    <property type="term" value="P:regulation of transcription by glucose"/>
    <property type="evidence" value="ECO:0007669"/>
    <property type="project" value="TreeGrafter"/>
</dbReference>
<sequence length="435" mass="50838">MPHKRRTNKHKWIVDRILNHANSSLLDGKKVVRRKNVKSHERVPRKDNVSEQRYNQLLQGSDNEDDNDDKKEFNEKSLKNHIANEMRSSSMLIPKKSKKNKYFLKNHPEFLTVEKDHIKYKQGQSQPQEKPKKRKLNDDIKDVVQPEKLKKQQQPQEKPKKRKLDDDIKDVVQPKKLKKQQQQSNVSIDEKPAKLSACDKLLAHMSSSRFRYLNEQLYRSTSSQAEELFKSDPQAFYAYHRGFDDSMKKWPNNPLNDIIKYVNKRSSKLVIADMGCGTAQLAQSVKNKVYSFDLIALNEHVHECDICHTPLENETIDIVIFCLSLMGTNMNEYIFEAFRILKLRGMMKIIEIASRFDNVNKFIRKIESIGFQCSKTNTTINDIGNDGQVEGGMKKKKSKQKLPTIYFYTFDFIKISNKIQSHPIITLTPCLHKKR</sequence>
<dbReference type="PANTHER" id="PTHR12787">
    <property type="entry name" value="RIBOSOMAL RNA-PROCESSING PROTEIN 8"/>
    <property type="match status" value="1"/>
</dbReference>
<evidence type="ECO:0000256" key="1">
    <source>
        <dbReference type="ARBA" id="ARBA00004604"/>
    </source>
</evidence>
<dbReference type="InterPro" id="IPR007823">
    <property type="entry name" value="RRP8"/>
</dbReference>
<dbReference type="Proteomes" id="UP000682733">
    <property type="component" value="Unassembled WGS sequence"/>
</dbReference>
<proteinExistence type="inferred from homology"/>
<dbReference type="EMBL" id="CAJNOQ010004355">
    <property type="protein sequence ID" value="CAF1055727.1"/>
    <property type="molecule type" value="Genomic_DNA"/>
</dbReference>
<dbReference type="Proteomes" id="UP000677228">
    <property type="component" value="Unassembled WGS sequence"/>
</dbReference>
<evidence type="ECO:0000256" key="4">
    <source>
        <dbReference type="ARBA" id="ARBA00022552"/>
    </source>
</evidence>
<dbReference type="EMBL" id="CAJNOK010024532">
    <property type="protein sequence ID" value="CAF1377899.1"/>
    <property type="molecule type" value="Genomic_DNA"/>
</dbReference>
<dbReference type="Proteomes" id="UP000681722">
    <property type="component" value="Unassembled WGS sequence"/>
</dbReference>
<evidence type="ECO:0000256" key="9">
    <source>
        <dbReference type="RuleBase" id="RU365074"/>
    </source>
</evidence>
<evidence type="ECO:0000313" key="15">
    <source>
        <dbReference type="Proteomes" id="UP000663829"/>
    </source>
</evidence>
<keyword evidence="4 9" id="KW-0698">rRNA processing</keyword>
<evidence type="ECO:0000256" key="5">
    <source>
        <dbReference type="ARBA" id="ARBA00022603"/>
    </source>
</evidence>
<protein>
    <recommendedName>
        <fullName evidence="3 9">Ribosomal RNA-processing protein 8</fullName>
        <ecNumber evidence="9">2.1.1.-</ecNumber>
    </recommendedName>
</protein>